<dbReference type="KEGG" id="crb:17897000"/>
<dbReference type="SMART" id="SM00256">
    <property type="entry name" value="FBOX"/>
    <property type="match status" value="1"/>
</dbReference>
<dbReference type="Pfam" id="PF00646">
    <property type="entry name" value="F-box"/>
    <property type="match status" value="1"/>
</dbReference>
<accession>R0GSI8</accession>
<dbReference type="Pfam" id="PF08387">
    <property type="entry name" value="FBD"/>
    <property type="match status" value="1"/>
</dbReference>
<feature type="domain" description="F-box" evidence="1">
    <location>
        <begin position="10"/>
        <end position="50"/>
    </location>
</feature>
<dbReference type="AlphaFoldDB" id="R0GSI8"/>
<reference evidence="4" key="1">
    <citation type="journal article" date="2013" name="Nat. Genet.">
        <title>The Capsella rubella genome and the genomic consequences of rapid mating system evolution.</title>
        <authorList>
            <person name="Slotte T."/>
            <person name="Hazzouri K.M."/>
            <person name="Agren J.A."/>
            <person name="Koenig D."/>
            <person name="Maumus F."/>
            <person name="Guo Y.L."/>
            <person name="Steige K."/>
            <person name="Platts A.E."/>
            <person name="Escobar J.S."/>
            <person name="Newman L.K."/>
            <person name="Wang W."/>
            <person name="Mandakova T."/>
            <person name="Vello E."/>
            <person name="Smith L.M."/>
            <person name="Henz S.R."/>
            <person name="Steffen J."/>
            <person name="Takuno S."/>
            <person name="Brandvain Y."/>
            <person name="Coop G."/>
            <person name="Andolfatto P."/>
            <person name="Hu T.T."/>
            <person name="Blanchette M."/>
            <person name="Clark R.M."/>
            <person name="Quesneville H."/>
            <person name="Nordborg M."/>
            <person name="Gaut B.S."/>
            <person name="Lysak M.A."/>
            <person name="Jenkins J."/>
            <person name="Grimwood J."/>
            <person name="Chapman J."/>
            <person name="Prochnik S."/>
            <person name="Shu S."/>
            <person name="Rokhsar D."/>
            <person name="Schmutz J."/>
            <person name="Weigel D."/>
            <person name="Wright S.I."/>
        </authorList>
    </citation>
    <scope>NUCLEOTIDE SEQUENCE [LARGE SCALE GENOMIC DNA]</scope>
    <source>
        <strain evidence="4">cv. Monte Gargano</strain>
    </source>
</reference>
<dbReference type="InterPro" id="IPR006566">
    <property type="entry name" value="FBD"/>
</dbReference>
<evidence type="ECO:0000313" key="4">
    <source>
        <dbReference type="Proteomes" id="UP000029121"/>
    </source>
</evidence>
<sequence>MVNEDRISELSEDLLLKILSLLPTETVTSTSVLSKNWRSLWKMVPNLKFEPKSDQSKYYNPENIYKFLTLHKAPVLESLHLNFKYEADILNIGMCIETAFARRVRELVLVSLYEEDKKFSLYDEVKMVKFPSVLFNFNDTLEILEIHTCFLFHFPSRVFLKSLRKLFLNEVNFEDEESVCNLLGGCPSLEDLVVDGGNYCLEGPFTIAVPSLQRLTIYDNYPAADLGGYVINAPCLKYLKLERFCMLGCCLIENAPELVEAVVVEVYNITNENILESLTCVKRLSLEFSSSFDITFPTGKIFDQLVDLELTTYESDWLRHNGTEWWKRLLWMLDSAPKLRILKLTGMDDCERDLDKGEAWNPPECVPECLLFHLEKLLWKGFNWQQEDEEEVATYILENARRLKEAAFFVKRIDPKEVEKLEKSYELLDELAIADMASNSCKLVFGSI</sequence>
<dbReference type="Proteomes" id="UP000029121">
    <property type="component" value="Unassembled WGS sequence"/>
</dbReference>
<dbReference type="InterPro" id="IPR036047">
    <property type="entry name" value="F-box-like_dom_sf"/>
</dbReference>
<dbReference type="PANTHER" id="PTHR31900">
    <property type="entry name" value="F-BOX/RNI SUPERFAMILY PROTEIN-RELATED"/>
    <property type="match status" value="1"/>
</dbReference>
<evidence type="ECO:0000313" key="3">
    <source>
        <dbReference type="EMBL" id="EOA38751.1"/>
    </source>
</evidence>
<evidence type="ECO:0000259" key="2">
    <source>
        <dbReference type="SMART" id="SM00579"/>
    </source>
</evidence>
<dbReference type="SUPFAM" id="SSF52047">
    <property type="entry name" value="RNI-like"/>
    <property type="match status" value="1"/>
</dbReference>
<keyword evidence="4" id="KW-1185">Reference proteome</keyword>
<dbReference type="Gene3D" id="1.20.1280.50">
    <property type="match status" value="1"/>
</dbReference>
<dbReference type="STRING" id="81985.R0GSI8"/>
<dbReference type="InterPro" id="IPR055411">
    <property type="entry name" value="LRR_FXL15/At3g58940/PEG3-like"/>
</dbReference>
<protein>
    <recommendedName>
        <fullName evidence="5">F-box domain-containing protein</fullName>
    </recommendedName>
</protein>
<dbReference type="EMBL" id="KB870805">
    <property type="protein sequence ID" value="EOA38751.1"/>
    <property type="molecule type" value="Genomic_DNA"/>
</dbReference>
<dbReference type="InterPro" id="IPR050232">
    <property type="entry name" value="FBL13/AtMIF1-like"/>
</dbReference>
<proteinExistence type="predicted"/>
<evidence type="ECO:0008006" key="5">
    <source>
        <dbReference type="Google" id="ProtNLM"/>
    </source>
</evidence>
<gene>
    <name evidence="3" type="ORF">CARUB_v10010928mg</name>
</gene>
<dbReference type="Gene3D" id="3.80.10.10">
    <property type="entry name" value="Ribonuclease Inhibitor"/>
    <property type="match status" value="1"/>
</dbReference>
<feature type="domain" description="FBD" evidence="2">
    <location>
        <begin position="368"/>
        <end position="446"/>
    </location>
</feature>
<name>R0GSI8_9BRAS</name>
<dbReference type="Pfam" id="PF24758">
    <property type="entry name" value="LRR_At5g56370"/>
    <property type="match status" value="1"/>
</dbReference>
<dbReference type="SUPFAM" id="SSF81383">
    <property type="entry name" value="F-box domain"/>
    <property type="match status" value="1"/>
</dbReference>
<dbReference type="InterPro" id="IPR001810">
    <property type="entry name" value="F-box_dom"/>
</dbReference>
<dbReference type="SMART" id="SM00579">
    <property type="entry name" value="FBD"/>
    <property type="match status" value="1"/>
</dbReference>
<dbReference type="InterPro" id="IPR032675">
    <property type="entry name" value="LRR_dom_sf"/>
</dbReference>
<evidence type="ECO:0000259" key="1">
    <source>
        <dbReference type="SMART" id="SM00256"/>
    </source>
</evidence>
<organism evidence="3 4">
    <name type="scientific">Capsella rubella</name>
    <dbReference type="NCBI Taxonomy" id="81985"/>
    <lineage>
        <taxon>Eukaryota</taxon>
        <taxon>Viridiplantae</taxon>
        <taxon>Streptophyta</taxon>
        <taxon>Embryophyta</taxon>
        <taxon>Tracheophyta</taxon>
        <taxon>Spermatophyta</taxon>
        <taxon>Magnoliopsida</taxon>
        <taxon>eudicotyledons</taxon>
        <taxon>Gunneridae</taxon>
        <taxon>Pentapetalae</taxon>
        <taxon>rosids</taxon>
        <taxon>malvids</taxon>
        <taxon>Brassicales</taxon>
        <taxon>Brassicaceae</taxon>
        <taxon>Camelineae</taxon>
        <taxon>Capsella</taxon>
    </lineage>
</organism>
<dbReference type="PANTHER" id="PTHR31900:SF34">
    <property type="entry name" value="EMB|CAB62440.1-RELATED"/>
    <property type="match status" value="1"/>
</dbReference>